<dbReference type="WBParaSite" id="RSKR_0000012600.1">
    <property type="protein sequence ID" value="RSKR_0000012600.1"/>
    <property type="gene ID" value="RSKR_0000012600"/>
</dbReference>
<dbReference type="Proteomes" id="UP000095286">
    <property type="component" value="Unplaced"/>
</dbReference>
<proteinExistence type="predicted"/>
<evidence type="ECO:0000313" key="2">
    <source>
        <dbReference type="WBParaSite" id="RSKR_0000012600.1"/>
    </source>
</evidence>
<protein>
    <submittedName>
        <fullName evidence="2">CHK domain-containing protein</fullName>
    </submittedName>
</protein>
<reference evidence="2" key="1">
    <citation type="submission" date="2016-11" db="UniProtKB">
        <authorList>
            <consortium name="WormBaseParasite"/>
        </authorList>
    </citation>
    <scope>IDENTIFICATION</scope>
    <source>
        <strain evidence="2">KR3021</strain>
    </source>
</reference>
<evidence type="ECO:0000313" key="1">
    <source>
        <dbReference type="Proteomes" id="UP000095286"/>
    </source>
</evidence>
<accession>A0AC35TFV4</accession>
<sequence>MALSMNDTMKMILEKSKCTVDWILYTWDSKSNLTQNDVSSIEATTLGRENYFIAQVYKIIIIFINDKLPTLTLALKVAGIKEEEKGDCSALYSEETKAIFHNREIDMYEKFISDMPELSTATYYGGKYWCPNQQVGLILLKYMDASPVPVIKGLNINQIKNALDQLQIMQAYFLCNTKDVVRDNFRPMLSLKEFIPEEDYFDIGWENVKKYLGNDSWKDIDEDVKGMRDHIHEIVKYNLTWLPHDDDTNVTFFVHGDYTMSNMCFKKAKDGSYCEEVDFVYDFQMISKGDLAYDVSRLISHSTFPAVRKEVEEVLLPQYFTDLKLKCLLEGKIVVPEITNQHTDLTDIIYKAYEKASVLYNKSNSDFVESSLSKGRTFAETHEIIFPALVSLFATETLLEKYGAYGISTKNTQLGNICSVHQIKCGNEDYRNADGHCNNILHPTWGATSSRFQRLITSKYVDNFNTQISSLTPNFATQIFEQRYQDYVKVTNIVTHWSNFVYHDIVKIQSSKAYLGNDIFSNLCCDPNNQHPECVPVNIPVEPSLNFNPTKCIPYIRTLVARRNELCEFGPREQGLHLNPRYLKSSFYNLFSQTSLDYPNLLVQLSKDHGLASYTEYREKCGGTVLHSFEDLYDSIIEPNRLIPLLKKNYKHVREVELAILGLAEKPVRGALVGPTFGCIIGKKYENYPLNSYAAIMKPRPESLALSRTAKLKMETIKIILNGEINVFEDPESSFESLSSSSIAAVISDIDIDTTLASNENETEICFPKNLPCDETYPYRLQHGWCNNLKNPQFATSFSPLVHLVPHEYENGIDVPRQISKSGKQLPMPRRISNMLNDDEPVFQKKYSHLVMQFGQFLDHEITHVATETGPNKTNVDCSPCDSQSTINRNCMPIDIPINDPHFPFYLESGERRCLPFIRSLLTHADNGVRNQVSQLTPYIDGSTIYGSSPCDADEVRLFKGGLLRWADLGPANREALPLRVNEGEGCRSHPDFSCFKAGEFRNTHQPGLTVIHNVFQREHNRIVRTLAEINPTWNDEKLFQEGRKILGAVYQHITYSEYVPLLAKYNLNVLNNGYFKGYDNECEASVSHPFATAAFRYGHTLVRSRFKRLNAYYQNHSEDFELKDNFDNAEPVHNYKTGGIDTILVGLLGAASMEFDRFVTNHLRNHLFARKGQKFSGFDLIAINIQRARDHGVAPYNKYREYCGFPKLKSFQDLSNDMDQETIDRIKSVYESVEDIDLFTGLITERSLKGALLSPTASCIISEQFDRLKKCDRFYYENDLPNTKFTEEQLREIRKASLATIFCDNSDILQKIQPNVFELPDDLTNAQIPCDDLARIDLKKWSEAPVCIMETTVLNLGEYRKKSPCLGCVCTKDGLRCETIKVTNCKKFYEENKTSDLMNDPACIIQCPMIKN</sequence>
<name>A0AC35TFV4_9BILA</name>
<organism evidence="1 2">
    <name type="scientific">Rhabditophanes sp. KR3021</name>
    <dbReference type="NCBI Taxonomy" id="114890"/>
    <lineage>
        <taxon>Eukaryota</taxon>
        <taxon>Metazoa</taxon>
        <taxon>Ecdysozoa</taxon>
        <taxon>Nematoda</taxon>
        <taxon>Chromadorea</taxon>
        <taxon>Rhabditida</taxon>
        <taxon>Tylenchina</taxon>
        <taxon>Panagrolaimomorpha</taxon>
        <taxon>Strongyloidoidea</taxon>
        <taxon>Alloionematidae</taxon>
        <taxon>Rhabditophanes</taxon>
    </lineage>
</organism>